<dbReference type="GO" id="GO:0019853">
    <property type="term" value="P:L-ascorbic acid biosynthetic process"/>
    <property type="evidence" value="ECO:0007669"/>
    <property type="project" value="TreeGrafter"/>
</dbReference>
<dbReference type="PANTHER" id="PTHR10907:SF47">
    <property type="entry name" value="REGUCALCIN"/>
    <property type="match status" value="1"/>
</dbReference>
<feature type="active site" description="Proton donor/acceptor" evidence="2">
    <location>
        <position position="199"/>
    </location>
</feature>
<dbReference type="Proteomes" id="UP001215549">
    <property type="component" value="Chromosome"/>
</dbReference>
<dbReference type="Gene3D" id="2.120.10.30">
    <property type="entry name" value="TolB, C-terminal domain"/>
    <property type="match status" value="1"/>
</dbReference>
<dbReference type="InterPro" id="IPR005511">
    <property type="entry name" value="SMP-30"/>
</dbReference>
<name>A0AA46A7M7_9RHOB</name>
<feature type="binding site" evidence="3">
    <location>
        <position position="101"/>
    </location>
    <ligand>
        <name>substrate</name>
    </ligand>
</feature>
<dbReference type="AlphaFoldDB" id="A0AA46A7M7"/>
<dbReference type="PRINTS" id="PR01790">
    <property type="entry name" value="SMP30FAMILY"/>
</dbReference>
<reference evidence="6 8" key="2">
    <citation type="submission" date="2021-01" db="EMBL/GenBank/DDBJ databases">
        <title>Biogeographic distribution of Paracoccus.</title>
        <authorList>
            <person name="Hollensteiner J."/>
            <person name="Leineberger J."/>
            <person name="Brinkhoff T."/>
            <person name="Daniel R."/>
        </authorList>
    </citation>
    <scope>NUCLEOTIDE SEQUENCE [LARGE SCALE GENOMIC DNA]</scope>
    <source>
        <strain evidence="6 8">DSM 18447</strain>
    </source>
</reference>
<feature type="domain" description="SMP-30/Gluconolactonase/LRE-like region" evidence="4">
    <location>
        <begin position="17"/>
        <end position="257"/>
    </location>
</feature>
<dbReference type="GO" id="GO:0004341">
    <property type="term" value="F:gluconolactonase activity"/>
    <property type="evidence" value="ECO:0007669"/>
    <property type="project" value="TreeGrafter"/>
</dbReference>
<gene>
    <name evidence="6" type="ORF">JHX88_19420</name>
    <name evidence="5" type="ORF">SAMN05421772_12723</name>
</gene>
<protein>
    <submittedName>
        <fullName evidence="5 6">Gluconolactonase</fullName>
    </submittedName>
</protein>
<feature type="binding site" evidence="3">
    <location>
        <position position="19"/>
    </location>
    <ligand>
        <name>a divalent metal cation</name>
        <dbReference type="ChEBI" id="CHEBI:60240"/>
    </ligand>
</feature>
<dbReference type="Proteomes" id="UP000186216">
    <property type="component" value="Unassembled WGS sequence"/>
</dbReference>
<dbReference type="Pfam" id="PF08450">
    <property type="entry name" value="SGL"/>
    <property type="match status" value="1"/>
</dbReference>
<dbReference type="GO" id="GO:0005509">
    <property type="term" value="F:calcium ion binding"/>
    <property type="evidence" value="ECO:0007669"/>
    <property type="project" value="TreeGrafter"/>
</dbReference>
<dbReference type="PANTHER" id="PTHR10907">
    <property type="entry name" value="REGUCALCIN"/>
    <property type="match status" value="1"/>
</dbReference>
<feature type="binding site" evidence="3">
    <location>
        <position position="199"/>
    </location>
    <ligand>
        <name>a divalent metal cation</name>
        <dbReference type="ChEBI" id="CHEBI:60240"/>
    </ligand>
</feature>
<feature type="binding site" evidence="3">
    <location>
        <position position="149"/>
    </location>
    <ligand>
        <name>a divalent metal cation</name>
        <dbReference type="ChEBI" id="CHEBI:60240"/>
    </ligand>
</feature>
<reference evidence="5 7" key="1">
    <citation type="submission" date="2017-01" db="EMBL/GenBank/DDBJ databases">
        <authorList>
            <person name="Varghese N."/>
            <person name="Submissions S."/>
        </authorList>
    </citation>
    <scope>NUCLEOTIDE SEQUENCE [LARGE SCALE GENOMIC DNA]</scope>
    <source>
        <strain evidence="5 7">DSM 18447</strain>
    </source>
</reference>
<proteinExistence type="inferred from homology"/>
<comment type="cofactor">
    <cofactor evidence="3">
        <name>Zn(2+)</name>
        <dbReference type="ChEBI" id="CHEBI:29105"/>
    </cofactor>
    <text evidence="3">Binds 1 divalent metal cation per subunit.</text>
</comment>
<sequence length="297" mass="31510">MKLTPEIRVLHRGPDMVGEGPIWHPERRELLWVDIPAHMLHRTPLEGGEPRSVTFDIPPAALALDMAGEVIVAAGTGWYRLDDGGGLTVLAAPPGPTGGWRMNDGCTDRDGRLWTGRIEEPRGSGVEGHLYRLDGAGATPVVGGLRTQNGLAVSLDGTTLYLSDSHPEVNVIWAFDLDRATGALSNRRVFHEPRAGRADGAAIDAEDCYWFAEIDAGRLVRLAPDGRVVATVDLPVSRPTKLTFAGPDLRTICVTSMSILPEGSDPAGEPLAGALLAFDVETAGALPTPVTVLPGQG</sequence>
<dbReference type="EMBL" id="CP067140">
    <property type="protein sequence ID" value="WCR02947.1"/>
    <property type="molecule type" value="Genomic_DNA"/>
</dbReference>
<evidence type="ECO:0000313" key="7">
    <source>
        <dbReference type="Proteomes" id="UP000186216"/>
    </source>
</evidence>
<comment type="similarity">
    <text evidence="1">Belongs to the SMP-30/CGR1 family.</text>
</comment>
<evidence type="ECO:0000313" key="6">
    <source>
        <dbReference type="EMBL" id="WCR02947.1"/>
    </source>
</evidence>
<keyword evidence="3" id="KW-0862">Zinc</keyword>
<dbReference type="InterPro" id="IPR011042">
    <property type="entry name" value="6-blade_b-propeller_TolB-like"/>
</dbReference>
<keyword evidence="8" id="KW-1185">Reference proteome</keyword>
<dbReference type="InterPro" id="IPR013658">
    <property type="entry name" value="SGL"/>
</dbReference>
<accession>A0AA46A7M7</accession>
<evidence type="ECO:0000313" key="8">
    <source>
        <dbReference type="Proteomes" id="UP001215549"/>
    </source>
</evidence>
<evidence type="ECO:0000256" key="3">
    <source>
        <dbReference type="PIRSR" id="PIRSR605511-2"/>
    </source>
</evidence>
<evidence type="ECO:0000313" key="5">
    <source>
        <dbReference type="EMBL" id="SIT15960.1"/>
    </source>
</evidence>
<dbReference type="EMBL" id="FTOU01000027">
    <property type="protein sequence ID" value="SIT15960.1"/>
    <property type="molecule type" value="Genomic_DNA"/>
</dbReference>
<keyword evidence="3" id="KW-0479">Metal-binding</keyword>
<evidence type="ECO:0000259" key="4">
    <source>
        <dbReference type="Pfam" id="PF08450"/>
    </source>
</evidence>
<evidence type="ECO:0000256" key="1">
    <source>
        <dbReference type="ARBA" id="ARBA00008853"/>
    </source>
</evidence>
<organism evidence="5 7">
    <name type="scientific">Paracoccus saliphilus</name>
    <dbReference type="NCBI Taxonomy" id="405559"/>
    <lineage>
        <taxon>Bacteria</taxon>
        <taxon>Pseudomonadati</taxon>
        <taxon>Pseudomonadota</taxon>
        <taxon>Alphaproteobacteria</taxon>
        <taxon>Rhodobacterales</taxon>
        <taxon>Paracoccaceae</taxon>
        <taxon>Paracoccus</taxon>
    </lineage>
</organism>
<feature type="binding site" evidence="3">
    <location>
        <position position="103"/>
    </location>
    <ligand>
        <name>substrate</name>
    </ligand>
</feature>
<evidence type="ECO:0000256" key="2">
    <source>
        <dbReference type="PIRSR" id="PIRSR605511-1"/>
    </source>
</evidence>
<dbReference type="SUPFAM" id="SSF63829">
    <property type="entry name" value="Calcium-dependent phosphotriesterase"/>
    <property type="match status" value="1"/>
</dbReference>